<dbReference type="InterPro" id="IPR052921">
    <property type="entry name" value="GPCR1_Superfamily_Member"/>
</dbReference>
<keyword evidence="4 5" id="KW-0472">Membrane</keyword>
<reference evidence="7" key="1">
    <citation type="submission" date="2021-06" db="EMBL/GenBank/DDBJ databases">
        <authorList>
            <consortium name="Wellcome Sanger Institute Data Sharing"/>
        </authorList>
    </citation>
    <scope>NUCLEOTIDE SEQUENCE [LARGE SCALE GENOMIC DNA]</scope>
</reference>
<comment type="subcellular location">
    <subcellularLocation>
        <location evidence="1">Membrane</location>
    </subcellularLocation>
</comment>
<reference evidence="7" key="2">
    <citation type="submission" date="2025-08" db="UniProtKB">
        <authorList>
            <consortium name="Ensembl"/>
        </authorList>
    </citation>
    <scope>IDENTIFICATION</scope>
</reference>
<dbReference type="GO" id="GO:0004984">
    <property type="term" value="F:olfactory receptor activity"/>
    <property type="evidence" value="ECO:0007669"/>
    <property type="project" value="TreeGrafter"/>
</dbReference>
<evidence type="ECO:0000256" key="5">
    <source>
        <dbReference type="SAM" id="Phobius"/>
    </source>
</evidence>
<feature type="transmembrane region" description="Helical" evidence="5">
    <location>
        <begin position="240"/>
        <end position="260"/>
    </location>
</feature>
<proteinExistence type="predicted"/>
<dbReference type="PANTHER" id="PTHR26451:SF980">
    <property type="entry name" value="GENE 7582-RELATED"/>
    <property type="match status" value="1"/>
</dbReference>
<dbReference type="Proteomes" id="UP000694620">
    <property type="component" value="Chromosome 2"/>
</dbReference>
<evidence type="ECO:0000256" key="4">
    <source>
        <dbReference type="ARBA" id="ARBA00023136"/>
    </source>
</evidence>
<dbReference type="PROSITE" id="PS50262">
    <property type="entry name" value="G_PROTEIN_RECEP_F1_2"/>
    <property type="match status" value="1"/>
</dbReference>
<dbReference type="CDD" id="cd00637">
    <property type="entry name" value="7tm_classA_rhodopsin-like"/>
    <property type="match status" value="1"/>
</dbReference>
<feature type="transmembrane region" description="Helical" evidence="5">
    <location>
        <begin position="118"/>
        <end position="141"/>
    </location>
</feature>
<keyword evidence="3 5" id="KW-1133">Transmembrane helix</keyword>
<evidence type="ECO:0000256" key="3">
    <source>
        <dbReference type="ARBA" id="ARBA00022989"/>
    </source>
</evidence>
<dbReference type="Gene3D" id="1.20.1070.10">
    <property type="entry name" value="Rhodopsin 7-helix transmembrane proteins"/>
    <property type="match status" value="1"/>
</dbReference>
<protein>
    <recommendedName>
        <fullName evidence="6">G-protein coupled receptors family 1 profile domain-containing protein</fullName>
    </recommendedName>
</protein>
<dbReference type="AlphaFoldDB" id="A0A8C4SST3"/>
<evidence type="ECO:0000313" key="8">
    <source>
        <dbReference type="Proteomes" id="UP000694620"/>
    </source>
</evidence>
<dbReference type="Pfam" id="PF00001">
    <property type="entry name" value="7tm_1"/>
    <property type="match status" value="1"/>
</dbReference>
<evidence type="ECO:0000259" key="6">
    <source>
        <dbReference type="PROSITE" id="PS50262"/>
    </source>
</evidence>
<dbReference type="GO" id="GO:0005549">
    <property type="term" value="F:odorant binding"/>
    <property type="evidence" value="ECO:0007669"/>
    <property type="project" value="TreeGrafter"/>
</dbReference>
<feature type="transmembrane region" description="Helical" evidence="5">
    <location>
        <begin position="200"/>
        <end position="219"/>
    </location>
</feature>
<accession>A0A8C4SST3</accession>
<name>A0A8C4SST3_ERPCA</name>
<dbReference type="GO" id="GO:0016020">
    <property type="term" value="C:membrane"/>
    <property type="evidence" value="ECO:0007669"/>
    <property type="project" value="UniProtKB-SubCell"/>
</dbReference>
<dbReference type="SUPFAM" id="SSF81321">
    <property type="entry name" value="Family A G protein-coupled receptor-like"/>
    <property type="match status" value="1"/>
</dbReference>
<feature type="transmembrane region" description="Helical" evidence="5">
    <location>
        <begin position="40"/>
        <end position="60"/>
    </location>
</feature>
<dbReference type="GeneTree" id="ENSGT00990000204283"/>
<feature type="transmembrane region" description="Helical" evidence="5">
    <location>
        <begin position="266"/>
        <end position="288"/>
    </location>
</feature>
<keyword evidence="2 5" id="KW-0812">Transmembrane</keyword>
<keyword evidence="8" id="KW-1185">Reference proteome</keyword>
<dbReference type="PANTHER" id="PTHR26451">
    <property type="entry name" value="G_PROTEIN_RECEP_F1_2 DOMAIN-CONTAINING PROTEIN"/>
    <property type="match status" value="1"/>
</dbReference>
<feature type="transmembrane region" description="Helical" evidence="5">
    <location>
        <begin position="153"/>
        <end position="171"/>
    </location>
</feature>
<dbReference type="GO" id="GO:0004930">
    <property type="term" value="F:G protein-coupled receptor activity"/>
    <property type="evidence" value="ECO:0007669"/>
    <property type="project" value="InterPro"/>
</dbReference>
<sequence length="306" mass="34882">PYGEQVPCPGICLLPCTLLNMNVSNGTDNGDNTENIVKTWVQLVDFLSTSFFSCLIIKTIQAEAELKQQVRYILLNHHLISVTFYFGTGFIFHCFRIFRADVPRIVCWMTFSIHITFARGILLTLTLMAANTYLAVCWPLRYKSFVHTIKRKALIMMWILALLHPLCSMIQSCTEVPVSYFTERDLTCPSVLDSTLSKSIAMLFIFLLLIVIALSYFLIYREGRRSGHFTTMNVKGRRTILIHGLQIILHIVPTFIILAVPKTLQAFRVFNFIIFAVAQGSSPIIYGLRCRDIKSRLPKIPIKCCS</sequence>
<organism evidence="7 8">
    <name type="scientific">Erpetoichthys calabaricus</name>
    <name type="common">Rope fish</name>
    <name type="synonym">Calamoichthys calabaricus</name>
    <dbReference type="NCBI Taxonomy" id="27687"/>
    <lineage>
        <taxon>Eukaryota</taxon>
        <taxon>Metazoa</taxon>
        <taxon>Chordata</taxon>
        <taxon>Craniata</taxon>
        <taxon>Vertebrata</taxon>
        <taxon>Euteleostomi</taxon>
        <taxon>Actinopterygii</taxon>
        <taxon>Polypteriformes</taxon>
        <taxon>Polypteridae</taxon>
        <taxon>Erpetoichthys</taxon>
    </lineage>
</organism>
<dbReference type="InterPro" id="IPR000276">
    <property type="entry name" value="GPCR_Rhodpsn"/>
</dbReference>
<feature type="transmembrane region" description="Helical" evidence="5">
    <location>
        <begin position="72"/>
        <end position="98"/>
    </location>
</feature>
<reference evidence="7" key="3">
    <citation type="submission" date="2025-09" db="UniProtKB">
        <authorList>
            <consortium name="Ensembl"/>
        </authorList>
    </citation>
    <scope>IDENTIFICATION</scope>
</reference>
<evidence type="ECO:0000256" key="2">
    <source>
        <dbReference type="ARBA" id="ARBA00022692"/>
    </source>
</evidence>
<feature type="domain" description="G-protein coupled receptors family 1 profile" evidence="6">
    <location>
        <begin position="52"/>
        <end position="286"/>
    </location>
</feature>
<evidence type="ECO:0000256" key="1">
    <source>
        <dbReference type="ARBA" id="ARBA00004370"/>
    </source>
</evidence>
<evidence type="ECO:0000313" key="7">
    <source>
        <dbReference type="Ensembl" id="ENSECRP00000020975.1"/>
    </source>
</evidence>
<dbReference type="Ensembl" id="ENSECRT00000021428.1">
    <property type="protein sequence ID" value="ENSECRP00000020975.1"/>
    <property type="gene ID" value="ENSECRG00000014120.1"/>
</dbReference>
<dbReference type="InterPro" id="IPR017452">
    <property type="entry name" value="GPCR_Rhodpsn_7TM"/>
</dbReference>